<feature type="transmembrane region" description="Helical" evidence="5">
    <location>
        <begin position="270"/>
        <end position="290"/>
    </location>
</feature>
<dbReference type="InterPro" id="IPR011990">
    <property type="entry name" value="TPR-like_helical_dom_sf"/>
</dbReference>
<evidence type="ECO:0000313" key="6">
    <source>
        <dbReference type="EMBL" id="OGZ62280.1"/>
    </source>
</evidence>
<feature type="transmembrane region" description="Helical" evidence="5">
    <location>
        <begin position="120"/>
        <end position="139"/>
    </location>
</feature>
<dbReference type="AlphaFoldDB" id="A0A1G2HJ26"/>
<dbReference type="PANTHER" id="PTHR45586">
    <property type="entry name" value="TPR REPEAT-CONTAINING PROTEIN PA4667"/>
    <property type="match status" value="1"/>
</dbReference>
<dbReference type="STRING" id="1802165.A3F94_00380"/>
<proteinExistence type="predicted"/>
<feature type="transmembrane region" description="Helical" evidence="5">
    <location>
        <begin position="297"/>
        <end position="318"/>
    </location>
</feature>
<feature type="transmembrane region" description="Helical" evidence="5">
    <location>
        <begin position="62"/>
        <end position="83"/>
    </location>
</feature>
<name>A0A1G2HJ26_9BACT</name>
<feature type="transmembrane region" description="Helical" evidence="5">
    <location>
        <begin position="429"/>
        <end position="451"/>
    </location>
</feature>
<keyword evidence="1" id="KW-0677">Repeat</keyword>
<evidence type="ECO:0000256" key="2">
    <source>
        <dbReference type="ARBA" id="ARBA00022803"/>
    </source>
</evidence>
<dbReference type="PROSITE" id="PS50005">
    <property type="entry name" value="TPR"/>
    <property type="match status" value="1"/>
</dbReference>
<keyword evidence="5" id="KW-0812">Transmembrane</keyword>
<dbReference type="Proteomes" id="UP000176770">
    <property type="component" value="Unassembled WGS sequence"/>
</dbReference>
<evidence type="ECO:0000256" key="5">
    <source>
        <dbReference type="SAM" id="Phobius"/>
    </source>
</evidence>
<evidence type="ECO:0000256" key="4">
    <source>
        <dbReference type="SAM" id="MobiDB-lite"/>
    </source>
</evidence>
<keyword evidence="5" id="KW-1133">Transmembrane helix</keyword>
<feature type="transmembrane region" description="Helical" evidence="5">
    <location>
        <begin position="247"/>
        <end position="264"/>
    </location>
</feature>
<gene>
    <name evidence="6" type="ORF">A3F94_00380</name>
</gene>
<feature type="transmembrane region" description="Helical" evidence="5">
    <location>
        <begin position="181"/>
        <end position="203"/>
    </location>
</feature>
<feature type="transmembrane region" description="Helical" evidence="5">
    <location>
        <begin position="457"/>
        <end position="478"/>
    </location>
</feature>
<evidence type="ECO:0000256" key="1">
    <source>
        <dbReference type="ARBA" id="ARBA00022737"/>
    </source>
</evidence>
<dbReference type="InterPro" id="IPR019734">
    <property type="entry name" value="TPR_rpt"/>
</dbReference>
<sequence length="848" mass="92363">MIKKFTNKLFTRKSVNNVETQASPVRSDMGSSENSSFVSTDNVEAVENSQEEKGKRWSFDKALYYALIFLTPIFFLPLTFSPVFANKQIMVGVLLLVGVIYLLARFLSNGKLEFPKTPRLYAVKALFLVVLVSTLFSQARSVSFLSNSSDSLFWVAMYGLSFILGVIILRDKKSVVTSAFAYLASMGLLTLFALLQFSGIKIFPYDFAQADNFSMAGSAFAVGFIVTAAFCALLSFLIIVNIENKKLKIGLWSLLGLFALLVLQMNFTSIWLTLALTFVVISVVVGYSYVRSNQVSFQPLLIPFFVIIISLLGVFIGFKVPSFISLPLEVGPTFSTTLDITKNALSGPQVIYGTGPGTFPYSYSQFRPESINNTQFWGVQFGQGYSSFLTNVSTLGLLGTLATLFVLFVFYKTLLVGIMSKVRGKTNNVVHGIALGAFAASLFFGISTFVYKANSVMYMLLFISAAIGISALYNMGVLKKFRFTLTNSPKVMLVSSVGIILIISTALGAIYFVSQNYLAQLYAAQGVLKFRENGDIDGALVKLDRAIKANKDDDTILRVGSQALMVKAGKIANDQTLTTEVRSTNLTNAFQNAVSIARSATQINPKSTQNWLELARVYEQVVGIATGAEDLAVEAYQKARELDPFNPSLPLGQARVYVALSDVLQNRLTTAGAANQPQIAQQRSSALSFATDRVNESLALKSDYVNASFLLAGIYQRQGNLDAALVQTRKIASENPNNSSLAFQLGLFHYQADNFSEARTLLERAVALASGNFGNARFYLGLTLDKLGEINLAIGQFERVLENNQDSVLTKGALANLRAGRPALEGLESSTTSAPIPDTGGAEQPVLP</sequence>
<feature type="repeat" description="TPR" evidence="3">
    <location>
        <begin position="739"/>
        <end position="772"/>
    </location>
</feature>
<feature type="transmembrane region" description="Helical" evidence="5">
    <location>
        <begin position="395"/>
        <end position="417"/>
    </location>
</feature>
<dbReference type="Pfam" id="PF13432">
    <property type="entry name" value="TPR_16"/>
    <property type="match status" value="1"/>
</dbReference>
<dbReference type="PANTHER" id="PTHR45586:SF1">
    <property type="entry name" value="LIPOPOLYSACCHARIDE ASSEMBLY PROTEIN B"/>
    <property type="match status" value="1"/>
</dbReference>
<evidence type="ECO:0000256" key="3">
    <source>
        <dbReference type="PROSITE-ProRule" id="PRU00339"/>
    </source>
</evidence>
<dbReference type="SMART" id="SM00028">
    <property type="entry name" value="TPR"/>
    <property type="match status" value="5"/>
</dbReference>
<accession>A0A1G2HJ26</accession>
<dbReference type="Gene3D" id="1.25.40.10">
    <property type="entry name" value="Tetratricopeptide repeat domain"/>
    <property type="match status" value="2"/>
</dbReference>
<keyword evidence="2 3" id="KW-0802">TPR repeat</keyword>
<reference evidence="6 7" key="1">
    <citation type="journal article" date="2016" name="Nat. Commun.">
        <title>Thousands of microbial genomes shed light on interconnected biogeochemical processes in an aquifer system.</title>
        <authorList>
            <person name="Anantharaman K."/>
            <person name="Brown C.T."/>
            <person name="Hug L.A."/>
            <person name="Sharon I."/>
            <person name="Castelle C.J."/>
            <person name="Probst A.J."/>
            <person name="Thomas B.C."/>
            <person name="Singh A."/>
            <person name="Wilkins M.J."/>
            <person name="Karaoz U."/>
            <person name="Brodie E.L."/>
            <person name="Williams K.H."/>
            <person name="Hubbard S.S."/>
            <person name="Banfield J.F."/>
        </authorList>
    </citation>
    <scope>NUCLEOTIDE SEQUENCE [LARGE SCALE GENOMIC DNA]</scope>
</reference>
<feature type="transmembrane region" description="Helical" evidence="5">
    <location>
        <begin position="490"/>
        <end position="513"/>
    </location>
</feature>
<dbReference type="EMBL" id="MHOK01000004">
    <property type="protein sequence ID" value="OGZ62280.1"/>
    <property type="molecule type" value="Genomic_DNA"/>
</dbReference>
<organism evidence="6 7">
    <name type="scientific">Candidatus Spechtbacteria bacterium RIFCSPLOWO2_12_FULL_38_22</name>
    <dbReference type="NCBI Taxonomy" id="1802165"/>
    <lineage>
        <taxon>Bacteria</taxon>
        <taxon>Candidatus Spechtiibacteriota</taxon>
    </lineage>
</organism>
<feature type="transmembrane region" description="Helical" evidence="5">
    <location>
        <begin position="215"/>
        <end position="240"/>
    </location>
</feature>
<comment type="caution">
    <text evidence="6">The sequence shown here is derived from an EMBL/GenBank/DDBJ whole genome shotgun (WGS) entry which is preliminary data.</text>
</comment>
<keyword evidence="5" id="KW-0472">Membrane</keyword>
<protein>
    <submittedName>
        <fullName evidence="6">Uncharacterized protein</fullName>
    </submittedName>
</protein>
<dbReference type="SUPFAM" id="SSF48452">
    <property type="entry name" value="TPR-like"/>
    <property type="match status" value="2"/>
</dbReference>
<feature type="transmembrane region" description="Helical" evidence="5">
    <location>
        <begin position="89"/>
        <end position="108"/>
    </location>
</feature>
<evidence type="ECO:0000313" key="7">
    <source>
        <dbReference type="Proteomes" id="UP000176770"/>
    </source>
</evidence>
<feature type="transmembrane region" description="Helical" evidence="5">
    <location>
        <begin position="151"/>
        <end position="169"/>
    </location>
</feature>
<feature type="region of interest" description="Disordered" evidence="4">
    <location>
        <begin position="826"/>
        <end position="848"/>
    </location>
</feature>
<dbReference type="InterPro" id="IPR051012">
    <property type="entry name" value="CellSynth/LPSAsmb/PSIAsmb"/>
</dbReference>